<evidence type="ECO:0000313" key="3">
    <source>
        <dbReference type="EMBL" id="GLV60952.1"/>
    </source>
</evidence>
<comment type="caution">
    <text evidence="3">The sequence shown here is derived from an EMBL/GenBank/DDBJ whole genome shotgun (WGS) entry which is preliminary data.</text>
</comment>
<dbReference type="CDD" id="cd11029">
    <property type="entry name" value="CYP107-like"/>
    <property type="match status" value="1"/>
</dbReference>
<keyword evidence="2" id="KW-0503">Monooxygenase</keyword>
<dbReference type="SUPFAM" id="SSF48264">
    <property type="entry name" value="Cytochrome P450"/>
    <property type="match status" value="1"/>
</dbReference>
<dbReference type="InterPro" id="IPR017972">
    <property type="entry name" value="Cyt_P450_CS"/>
</dbReference>
<keyword evidence="2" id="KW-0408">Iron</keyword>
<keyword evidence="2" id="KW-0349">Heme</keyword>
<evidence type="ECO:0000313" key="4">
    <source>
        <dbReference type="Proteomes" id="UP001344906"/>
    </source>
</evidence>
<protein>
    <submittedName>
        <fullName evidence="3">Polyketide biosynthesis cytochrome P450 PksS</fullName>
    </submittedName>
</protein>
<name>A0ABQ6G809_9CHLR</name>
<comment type="similarity">
    <text evidence="1 2">Belongs to the cytochrome P450 family.</text>
</comment>
<proteinExistence type="inferred from homology"/>
<dbReference type="InterPro" id="IPR036396">
    <property type="entry name" value="Cyt_P450_sf"/>
</dbReference>
<dbReference type="PANTHER" id="PTHR46696:SF1">
    <property type="entry name" value="CYTOCHROME P450 YJIB-RELATED"/>
    <property type="match status" value="1"/>
</dbReference>
<gene>
    <name evidence="3" type="primary">pksS_5</name>
    <name evidence="3" type="ORF">KDH_77700</name>
</gene>
<accession>A0ABQ6G809</accession>
<keyword evidence="4" id="KW-1185">Reference proteome</keyword>
<dbReference type="RefSeq" id="WP_338258192.1">
    <property type="nucleotide sequence ID" value="NZ_BSRI01000002.1"/>
</dbReference>
<dbReference type="InterPro" id="IPR001128">
    <property type="entry name" value="Cyt_P450"/>
</dbReference>
<dbReference type="Pfam" id="PF00067">
    <property type="entry name" value="p450"/>
    <property type="match status" value="2"/>
</dbReference>
<organism evidence="3 4">
    <name type="scientific">Dictyobacter halimunensis</name>
    <dbReference type="NCBI Taxonomy" id="3026934"/>
    <lineage>
        <taxon>Bacteria</taxon>
        <taxon>Bacillati</taxon>
        <taxon>Chloroflexota</taxon>
        <taxon>Ktedonobacteria</taxon>
        <taxon>Ktedonobacterales</taxon>
        <taxon>Dictyobacteraceae</taxon>
        <taxon>Dictyobacter</taxon>
    </lineage>
</organism>
<keyword evidence="2" id="KW-0479">Metal-binding</keyword>
<dbReference type="InterPro" id="IPR002397">
    <property type="entry name" value="Cyt_P450_B"/>
</dbReference>
<dbReference type="Gene3D" id="1.10.630.10">
    <property type="entry name" value="Cytochrome P450"/>
    <property type="match status" value="1"/>
</dbReference>
<dbReference type="EMBL" id="BSRI01000002">
    <property type="protein sequence ID" value="GLV60952.1"/>
    <property type="molecule type" value="Genomic_DNA"/>
</dbReference>
<dbReference type="PRINTS" id="PR00359">
    <property type="entry name" value="BP450"/>
</dbReference>
<sequence>MTTHISMDDLLAQQTKRDPLAFYARLLAQAPLIYVDGLLGSQGAWIVTSYDDALSILKDTRFTRDAQKIMPTYNKQLPDAEKEEVARFITWRRDMLSVDPPDHTRLRGLVSKVFTPRMIEQLRPRIQQITDELLDAVQERGEMDLIADFAFPLPITVICEMLGIPAQDRPQFRVWTQAMLNMSEDNHRGLPAMESMEKFITYIKTLVTSKRAHPDQDLISGMVRVEENGETLSETELLSSIFLLIVAGHETTANLIGNGTLALLEHPEQLRLLQQDPSLIPTAVEELLRYTAPVTLSTPRWALEDVSMHDQVIHKGEMVMISLVAANIDPQHFSHPQELDVARQVNRHLAFGRGIHVCLGAPLARLEGQVAFATLLRRLPNLHPAADPQQLRWNRTPILRGLTSLPRNLLTV</sequence>
<dbReference type="PROSITE" id="PS00086">
    <property type="entry name" value="CYTOCHROME_P450"/>
    <property type="match status" value="1"/>
</dbReference>
<dbReference type="Proteomes" id="UP001344906">
    <property type="component" value="Unassembled WGS sequence"/>
</dbReference>
<reference evidence="3 4" key="1">
    <citation type="submission" date="2023-02" db="EMBL/GenBank/DDBJ databases">
        <title>Dictyobacter halimunensis sp. nov., a new member of the class Ktedonobacteria from forest soil in a geothermal area.</title>
        <authorList>
            <person name="Rachmania M.K."/>
            <person name="Ningsih F."/>
            <person name="Sakai Y."/>
            <person name="Yabe S."/>
            <person name="Yokota A."/>
            <person name="Sjamsuridzal W."/>
        </authorList>
    </citation>
    <scope>NUCLEOTIDE SEQUENCE [LARGE SCALE GENOMIC DNA]</scope>
    <source>
        <strain evidence="3 4">S3.2.2.5</strain>
    </source>
</reference>
<dbReference type="PANTHER" id="PTHR46696">
    <property type="entry name" value="P450, PUTATIVE (EUROFUNG)-RELATED"/>
    <property type="match status" value="1"/>
</dbReference>
<evidence type="ECO:0000256" key="2">
    <source>
        <dbReference type="RuleBase" id="RU000461"/>
    </source>
</evidence>
<keyword evidence="2" id="KW-0560">Oxidoreductase</keyword>
<evidence type="ECO:0000256" key="1">
    <source>
        <dbReference type="ARBA" id="ARBA00010617"/>
    </source>
</evidence>